<dbReference type="EnsemblBacteria" id="CAM08410">
    <property type="protein sequence ID" value="CAM08410"/>
    <property type="gene ID" value="NMA1211"/>
</dbReference>
<dbReference type="AlphaFoldDB" id="A0A0U1RIP2"/>
<proteinExistence type="predicted"/>
<gene>
    <name evidence="1" type="ordered locus">NMA1211</name>
</gene>
<evidence type="ECO:0000313" key="1">
    <source>
        <dbReference type="EMBL" id="CAM08410.1"/>
    </source>
</evidence>
<organism evidence="1 2">
    <name type="scientific">Neisseria meningitidis serogroup A / serotype 4A (strain DSM 15465 / Z2491)</name>
    <dbReference type="NCBI Taxonomy" id="122587"/>
    <lineage>
        <taxon>Bacteria</taxon>
        <taxon>Pseudomonadati</taxon>
        <taxon>Pseudomonadota</taxon>
        <taxon>Betaproteobacteria</taxon>
        <taxon>Neisseriales</taxon>
        <taxon>Neisseriaceae</taxon>
        <taxon>Neisseria</taxon>
    </lineage>
</organism>
<dbReference type="HOGENOM" id="CLU_1561279_0_0_4"/>
<dbReference type="KEGG" id="nma:NMA1211"/>
<sequence>MVVVTPKTQHLQYTESNGIAIKTVHRRTSFDSCRATAGKKSRFDVESGANFDKTVELPIEDGDGKIGVVAEPSGSGKTGIGKARELYAPTCAGGKPIADEIAPDKAFHEVTAALSAAGLGSVPVRLRPYTPRHERSACRRDGRIARMAGYRHRHTVFKHPQRNAVPRRKPL</sequence>
<protein>
    <submittedName>
        <fullName evidence="1">Uncharacterized protein</fullName>
    </submittedName>
</protein>
<dbReference type="EMBL" id="AL157959">
    <property type="protein sequence ID" value="CAM08410.1"/>
    <property type="molecule type" value="Genomic_DNA"/>
</dbReference>
<accession>A0A0U1RIP2</accession>
<reference evidence="1 2" key="1">
    <citation type="journal article" date="2000" name="Nature">
        <title>Complete DNA sequence of a serogroup A strain of Neisseria meningitidis Z2491.</title>
        <authorList>
            <person name="Parkhill J."/>
            <person name="Achtman M."/>
            <person name="James K.D."/>
            <person name="Bentley S.D."/>
            <person name="Churcher C."/>
            <person name="Klee S.R."/>
            <person name="Morelli G."/>
            <person name="Basham D."/>
            <person name="Brown D."/>
            <person name="Chillingworth T."/>
            <person name="Davies R.M."/>
            <person name="Davis P."/>
            <person name="Devlin K."/>
            <person name="Feltwell T."/>
            <person name="Hamlin N."/>
            <person name="Holroyd S."/>
            <person name="Jagels K."/>
            <person name="Leather S."/>
            <person name="Moule S."/>
            <person name="Mungall K."/>
            <person name="Quail M.A."/>
            <person name="Rajandream M.A."/>
            <person name="Rutherford K.M."/>
            <person name="Simmonds M."/>
            <person name="Skelton J."/>
            <person name="Whitehead S."/>
            <person name="Spratt B.G."/>
            <person name="Barrell B.G."/>
        </authorList>
    </citation>
    <scope>NUCLEOTIDE SEQUENCE [LARGE SCALE GENOMIC DNA]</scope>
    <source>
        <strain evidence="2">DSM 15465 / Z2491</strain>
    </source>
</reference>
<evidence type="ECO:0000313" key="2">
    <source>
        <dbReference type="Proteomes" id="UP000000626"/>
    </source>
</evidence>
<name>A0A0U1RIP2_NEIMA</name>
<dbReference type="Proteomes" id="UP000000626">
    <property type="component" value="Chromosome"/>
</dbReference>